<feature type="transmembrane region" description="Helical" evidence="6">
    <location>
        <begin position="373"/>
        <end position="392"/>
    </location>
</feature>
<evidence type="ECO:0000259" key="7">
    <source>
        <dbReference type="PROSITE" id="PS50850"/>
    </source>
</evidence>
<keyword evidence="2" id="KW-0813">Transport</keyword>
<dbReference type="EMBL" id="CP109527">
    <property type="protein sequence ID" value="WTY33700.1"/>
    <property type="molecule type" value="Genomic_DNA"/>
</dbReference>
<dbReference type="PANTHER" id="PTHR42718">
    <property type="entry name" value="MAJOR FACILITATOR SUPERFAMILY MULTIDRUG TRANSPORTER MFSC"/>
    <property type="match status" value="1"/>
</dbReference>
<dbReference type="RefSeq" id="WP_405145939.1">
    <property type="nucleotide sequence ID" value="NZ_CP109527.1"/>
</dbReference>
<feature type="transmembrane region" description="Helical" evidence="6">
    <location>
        <begin position="279"/>
        <end position="296"/>
    </location>
</feature>
<proteinExistence type="predicted"/>
<feature type="transmembrane region" description="Helical" evidence="6">
    <location>
        <begin position="16"/>
        <end position="36"/>
    </location>
</feature>
<accession>A0ABZ1N176</accession>
<evidence type="ECO:0000256" key="4">
    <source>
        <dbReference type="ARBA" id="ARBA00022989"/>
    </source>
</evidence>
<comment type="subcellular location">
    <subcellularLocation>
        <location evidence="1">Cell membrane</location>
        <topology evidence="1">Multi-pass membrane protein</topology>
    </subcellularLocation>
</comment>
<feature type="transmembrane region" description="Helical" evidence="6">
    <location>
        <begin position="213"/>
        <end position="238"/>
    </location>
</feature>
<dbReference type="Proteomes" id="UP001621418">
    <property type="component" value="Chromosome"/>
</dbReference>
<evidence type="ECO:0000256" key="1">
    <source>
        <dbReference type="ARBA" id="ARBA00004651"/>
    </source>
</evidence>
<dbReference type="Gene3D" id="1.20.1250.20">
    <property type="entry name" value="MFS general substrate transporter like domains"/>
    <property type="match status" value="1"/>
</dbReference>
<feature type="transmembrane region" description="Helical" evidence="6">
    <location>
        <begin position="244"/>
        <end position="267"/>
    </location>
</feature>
<evidence type="ECO:0000256" key="3">
    <source>
        <dbReference type="ARBA" id="ARBA00022692"/>
    </source>
</evidence>
<feature type="transmembrane region" description="Helical" evidence="6">
    <location>
        <begin position="348"/>
        <end position="367"/>
    </location>
</feature>
<evidence type="ECO:0000256" key="2">
    <source>
        <dbReference type="ARBA" id="ARBA00022448"/>
    </source>
</evidence>
<keyword evidence="3 6" id="KW-0812">Transmembrane</keyword>
<feature type="transmembrane region" description="Helical" evidence="6">
    <location>
        <begin position="56"/>
        <end position="77"/>
    </location>
</feature>
<gene>
    <name evidence="8" type="ORF">OG308_20435</name>
</gene>
<keyword evidence="4 6" id="KW-1133">Transmembrane helix</keyword>
<evidence type="ECO:0000256" key="5">
    <source>
        <dbReference type="ARBA" id="ARBA00023136"/>
    </source>
</evidence>
<feature type="transmembrane region" description="Helical" evidence="6">
    <location>
        <begin position="113"/>
        <end position="132"/>
    </location>
</feature>
<keyword evidence="9" id="KW-1185">Reference proteome</keyword>
<sequence>MADVRPAAPTWDRRRWVLLLVLSGNMILDAIEGSILVPALGVLTTELNRSIGQTQWLLSGFAAGFAALLLAGPALAARFGRRQVYLVAMALFAVASVIGGLTDDLTLLVATRVVKGAAAALTAPAGLAVIAAEFPAGAQQRRAISVYAVFGAAGFTTGLLLSGWLTALNWHLLFVFPAPIALALLVAAWRVIPDPPVATPPRLSKPLLRNGSLVRSALGAGALNGGYLALLVVIAVQLHESLGWAPWQIAVGLLPASLPLALSVPFAGRFVERYGTARLILAGAVATLAGHLLLFARPEIHDYATDALPVLLLIEAGFVLSFAALNMQSTATVPAELRPIAVPLYQTGVQFGAAFVLPITVAVAAAFDAYRPAAAVIALAGLLAVLAASSELRASATSAPAKAVP</sequence>
<reference evidence="8 9" key="1">
    <citation type="submission" date="2022-10" db="EMBL/GenBank/DDBJ databases">
        <title>The complete genomes of actinobacterial strains from the NBC collection.</title>
        <authorList>
            <person name="Joergensen T.S."/>
            <person name="Alvarez Arevalo M."/>
            <person name="Sterndorff E.B."/>
            <person name="Faurdal D."/>
            <person name="Vuksanovic O."/>
            <person name="Mourched A.-S."/>
            <person name="Charusanti P."/>
            <person name="Shaw S."/>
            <person name="Blin K."/>
            <person name="Weber T."/>
        </authorList>
    </citation>
    <scope>NUCLEOTIDE SEQUENCE [LARGE SCALE GENOMIC DNA]</scope>
    <source>
        <strain evidence="8 9">NBC_01413</strain>
    </source>
</reference>
<feature type="domain" description="Major facilitator superfamily (MFS) profile" evidence="7">
    <location>
        <begin position="18"/>
        <end position="393"/>
    </location>
</feature>
<organism evidence="8 9">
    <name type="scientific">Nocardia salmonicida</name>
    <dbReference type="NCBI Taxonomy" id="53431"/>
    <lineage>
        <taxon>Bacteria</taxon>
        <taxon>Bacillati</taxon>
        <taxon>Actinomycetota</taxon>
        <taxon>Actinomycetes</taxon>
        <taxon>Mycobacteriales</taxon>
        <taxon>Nocardiaceae</taxon>
        <taxon>Nocardia</taxon>
    </lineage>
</organism>
<dbReference type="SUPFAM" id="SSF103473">
    <property type="entry name" value="MFS general substrate transporter"/>
    <property type="match status" value="1"/>
</dbReference>
<feature type="transmembrane region" description="Helical" evidence="6">
    <location>
        <begin position="170"/>
        <end position="192"/>
    </location>
</feature>
<dbReference type="InterPro" id="IPR020846">
    <property type="entry name" value="MFS_dom"/>
</dbReference>
<feature type="transmembrane region" description="Helical" evidence="6">
    <location>
        <begin position="308"/>
        <end position="327"/>
    </location>
</feature>
<dbReference type="InterPro" id="IPR036259">
    <property type="entry name" value="MFS_trans_sf"/>
</dbReference>
<feature type="transmembrane region" description="Helical" evidence="6">
    <location>
        <begin position="84"/>
        <end position="101"/>
    </location>
</feature>
<dbReference type="InterPro" id="IPR011701">
    <property type="entry name" value="MFS"/>
</dbReference>
<dbReference type="PROSITE" id="PS50850">
    <property type="entry name" value="MFS"/>
    <property type="match status" value="1"/>
</dbReference>
<keyword evidence="5 6" id="KW-0472">Membrane</keyword>
<evidence type="ECO:0000256" key="6">
    <source>
        <dbReference type="SAM" id="Phobius"/>
    </source>
</evidence>
<dbReference type="Pfam" id="PF07690">
    <property type="entry name" value="MFS_1"/>
    <property type="match status" value="1"/>
</dbReference>
<feature type="transmembrane region" description="Helical" evidence="6">
    <location>
        <begin position="144"/>
        <end position="164"/>
    </location>
</feature>
<evidence type="ECO:0000313" key="9">
    <source>
        <dbReference type="Proteomes" id="UP001621418"/>
    </source>
</evidence>
<name>A0ABZ1N176_9NOCA</name>
<evidence type="ECO:0000313" key="8">
    <source>
        <dbReference type="EMBL" id="WTY33700.1"/>
    </source>
</evidence>
<dbReference type="PANTHER" id="PTHR42718:SF9">
    <property type="entry name" value="MAJOR FACILITATOR SUPERFAMILY MULTIDRUG TRANSPORTER MFSC"/>
    <property type="match status" value="1"/>
</dbReference>
<protein>
    <submittedName>
        <fullName evidence="8">MFS transporter</fullName>
    </submittedName>
</protein>